<dbReference type="AlphaFoldDB" id="A0A8S4NSD7"/>
<evidence type="ECO:0000256" key="1">
    <source>
        <dbReference type="ARBA" id="ARBA00004318"/>
    </source>
</evidence>
<keyword evidence="8 11" id="KW-0505">Motor protein</keyword>
<keyword evidence="5 12" id="KW-0175">Coiled coil</keyword>
<evidence type="ECO:0000256" key="11">
    <source>
        <dbReference type="PROSITE-ProRule" id="PRU00283"/>
    </source>
</evidence>
<evidence type="ECO:0000256" key="4">
    <source>
        <dbReference type="ARBA" id="ARBA00022840"/>
    </source>
</evidence>
<dbReference type="Gene3D" id="2.60.200.20">
    <property type="match status" value="1"/>
</dbReference>
<feature type="coiled-coil region" evidence="12">
    <location>
        <begin position="391"/>
        <end position="440"/>
    </location>
</feature>
<dbReference type="SMART" id="SM00129">
    <property type="entry name" value="KISc"/>
    <property type="match status" value="1"/>
</dbReference>
<dbReference type="GO" id="GO:0003777">
    <property type="term" value="F:microtubule motor activity"/>
    <property type="evidence" value="ECO:0007669"/>
    <property type="project" value="InterPro"/>
</dbReference>
<dbReference type="GO" id="GO:0005524">
    <property type="term" value="F:ATP binding"/>
    <property type="evidence" value="ECO:0007669"/>
    <property type="project" value="UniProtKB-UniRule"/>
</dbReference>
<dbReference type="Pfam" id="PF00225">
    <property type="entry name" value="Kinesin"/>
    <property type="match status" value="1"/>
</dbReference>
<dbReference type="Pfam" id="PF00498">
    <property type="entry name" value="FHA"/>
    <property type="match status" value="1"/>
</dbReference>
<comment type="subcellular location">
    <subcellularLocation>
        <location evidence="1">Mitochondrion membrane</location>
        <topology evidence="1">Peripheral membrane protein</topology>
    </subcellularLocation>
</comment>
<dbReference type="InterPro" id="IPR008984">
    <property type="entry name" value="SMAD_FHA_dom_sf"/>
</dbReference>
<dbReference type="InterPro" id="IPR036961">
    <property type="entry name" value="Kinesin_motor_dom_sf"/>
</dbReference>
<organism evidence="15 16">
    <name type="scientific">Owenia fusiformis</name>
    <name type="common">Polychaete worm</name>
    <dbReference type="NCBI Taxonomy" id="6347"/>
    <lineage>
        <taxon>Eukaryota</taxon>
        <taxon>Metazoa</taxon>
        <taxon>Spiralia</taxon>
        <taxon>Lophotrochozoa</taxon>
        <taxon>Annelida</taxon>
        <taxon>Polychaeta</taxon>
        <taxon>Sedentaria</taxon>
        <taxon>Canalipalpata</taxon>
        <taxon>Sabellida</taxon>
        <taxon>Oweniida</taxon>
        <taxon>Oweniidae</taxon>
        <taxon>Owenia</taxon>
    </lineage>
</organism>
<dbReference type="PRINTS" id="PR00380">
    <property type="entry name" value="KINESINHEAVY"/>
</dbReference>
<dbReference type="Proteomes" id="UP000749559">
    <property type="component" value="Unassembled WGS sequence"/>
</dbReference>
<keyword evidence="2" id="KW-0813">Transport</keyword>
<keyword evidence="16" id="KW-1185">Reference proteome</keyword>
<evidence type="ECO:0000256" key="9">
    <source>
        <dbReference type="ARBA" id="ARBA00054688"/>
    </source>
</evidence>
<keyword evidence="6" id="KW-0496">Mitochondrion</keyword>
<dbReference type="OrthoDB" id="3176171at2759"/>
<gene>
    <name evidence="15" type="ORF">OFUS_LOCUS9931</name>
</gene>
<feature type="binding site" evidence="11">
    <location>
        <begin position="106"/>
        <end position="113"/>
    </location>
    <ligand>
        <name>ATP</name>
        <dbReference type="ChEBI" id="CHEBI:30616"/>
    </ligand>
</feature>
<evidence type="ECO:0000256" key="13">
    <source>
        <dbReference type="SAM" id="MobiDB-lite"/>
    </source>
</evidence>
<dbReference type="FunFam" id="3.40.850.10:FF:000063">
    <property type="entry name" value="Kinesin-like protein"/>
    <property type="match status" value="1"/>
</dbReference>
<evidence type="ECO:0000313" key="15">
    <source>
        <dbReference type="EMBL" id="CAH1783605.1"/>
    </source>
</evidence>
<dbReference type="EMBL" id="CAIIXF020000005">
    <property type="protein sequence ID" value="CAH1783605.1"/>
    <property type="molecule type" value="Genomic_DNA"/>
</dbReference>
<evidence type="ECO:0000256" key="7">
    <source>
        <dbReference type="ARBA" id="ARBA00023136"/>
    </source>
</evidence>
<dbReference type="SUPFAM" id="SSF52540">
    <property type="entry name" value="P-loop containing nucleoside triphosphate hydrolases"/>
    <property type="match status" value="1"/>
</dbReference>
<feature type="region of interest" description="Disordered" evidence="13">
    <location>
        <begin position="840"/>
        <end position="869"/>
    </location>
</feature>
<dbReference type="GO" id="GO:0007018">
    <property type="term" value="P:microtubule-based movement"/>
    <property type="evidence" value="ECO:0007669"/>
    <property type="project" value="InterPro"/>
</dbReference>
<protein>
    <recommendedName>
        <fullName evidence="10">Kinesin-like protein 6</fullName>
    </recommendedName>
</protein>
<evidence type="ECO:0000256" key="6">
    <source>
        <dbReference type="ARBA" id="ARBA00023128"/>
    </source>
</evidence>
<feature type="domain" description="Kinesin motor" evidence="14">
    <location>
        <begin position="4"/>
        <end position="347"/>
    </location>
</feature>
<comment type="similarity">
    <text evidence="11">Belongs to the TRAFAC class myosin-kinesin ATPase superfamily. Kinesin family.</text>
</comment>
<sequence>MANNVLVAVRVRPFSKREIDKRAQLIINMQGKMTLLFNPKDPKADPRKFTFDHSYWSHDEYKETSSGYLEPTGSKYTDQLKLYKDLGQGMLTNAWEGYNCSIFAYGQTGSGKSYSIMGYGANKGLVPQVGENLFKEISAKQNKDIEYQVTFSMLEIYNEKVKDLLSKKKAPSTGLQIRQSPQKGFYVVDLSEVPVGSFEDVKARMGEGNRNRTIGQTKMNETSSRAHTIVCLNFKQNRIREKVTKFCSINLVDLAGSENQRQTQAEGQRFTEAKYINLSLSTLGRVIEDLVKKKKYIPFSDSVLTRLLKNALGGNSKTTMIAAISPDAENYDQTLSTLRYADRAKSIKTSAKVNESETSKLIQELIHEKERLLKELSMMKSGNKESGGYTEEDIQKIKQEKEEELKTYKSDLEKSWAEKLEQARKDMEVQIKEQKKEEEDVKKYPHFWNLNEDPALCGKIIHFTKSKKETVGNGKGGSNPTICLNGPSIVKDHALIYNRDGDVFLMPDKGQVLRNGSELNTSSEIQLIHQDRIRFGANNFFVFHSPKEEINLKKQGKVLPPITFEFAQSEMAQHSGLDLYGDDILMEDVMSIHHIVQGANAMAQDLERPVKYELVLVSGAARGDDTLRTELYVRVTDLETSNEYTWDRAKFLNKQCGMQELYEEFENSEDSLPPPFDKEQDSFFDPPSADVAVGVVSVPLNYLAHMVDLRDDPLTITDYAARQIGFLKVEIIPCDSKGREMTDLSLCVQESRDIIGQTMAFKIKIIQGINLPKNLERSWCCYRFYDYADMVETDHVEASSATHKYNHEKLYKLGKDQVTHQLVKYLEESTLTIEVRGIQRSKQTSKKNPKTRLSLDSSRGTLNSSNLSLASNERSELESKIDFFREKADALERKLLKIERIVDEADPSEEMIEIRRILKAPTVTKAKRES</sequence>
<keyword evidence="4 11" id="KW-0067">ATP-binding</keyword>
<evidence type="ECO:0000256" key="5">
    <source>
        <dbReference type="ARBA" id="ARBA00023054"/>
    </source>
</evidence>
<dbReference type="PROSITE" id="PS50067">
    <property type="entry name" value="KINESIN_MOTOR_2"/>
    <property type="match status" value="1"/>
</dbReference>
<dbReference type="InterPro" id="IPR001752">
    <property type="entry name" value="Kinesin_motor_dom"/>
</dbReference>
<dbReference type="Gene3D" id="3.40.850.10">
    <property type="entry name" value="Kinesin motor domain"/>
    <property type="match status" value="1"/>
</dbReference>
<evidence type="ECO:0000259" key="14">
    <source>
        <dbReference type="PROSITE" id="PS50067"/>
    </source>
</evidence>
<dbReference type="FunFam" id="2.60.200.20:FF:000034">
    <property type="entry name" value="kinesin-like protein KIF28P"/>
    <property type="match status" value="1"/>
</dbReference>
<comment type="function">
    <text evidence="9">Microtubule-dependent motor protein required for mitochondrion morphology and transport of mitochondria in neuronal cells.</text>
</comment>
<evidence type="ECO:0000256" key="12">
    <source>
        <dbReference type="SAM" id="Coils"/>
    </source>
</evidence>
<comment type="caution">
    <text evidence="15">The sequence shown here is derived from an EMBL/GenBank/DDBJ whole genome shotgun (WGS) entry which is preliminary data.</text>
</comment>
<evidence type="ECO:0000313" key="16">
    <source>
        <dbReference type="Proteomes" id="UP000749559"/>
    </source>
</evidence>
<dbReference type="SUPFAM" id="SSF49879">
    <property type="entry name" value="SMAD/FHA domain"/>
    <property type="match status" value="1"/>
</dbReference>
<reference evidence="15" key="1">
    <citation type="submission" date="2022-03" db="EMBL/GenBank/DDBJ databases">
        <authorList>
            <person name="Martin C."/>
        </authorList>
    </citation>
    <scope>NUCLEOTIDE SEQUENCE</scope>
</reference>
<dbReference type="InterPro" id="IPR000253">
    <property type="entry name" value="FHA_dom"/>
</dbReference>
<dbReference type="PANTHER" id="PTHR47117">
    <property type="entry name" value="STAR-RELATED LIPID TRANSFER PROTEIN 9"/>
    <property type="match status" value="1"/>
</dbReference>
<evidence type="ECO:0000256" key="10">
    <source>
        <dbReference type="ARBA" id="ARBA00079247"/>
    </source>
</evidence>
<keyword evidence="7" id="KW-0472">Membrane</keyword>
<dbReference type="InterPro" id="IPR027417">
    <property type="entry name" value="P-loop_NTPase"/>
</dbReference>
<dbReference type="GO" id="GO:0008017">
    <property type="term" value="F:microtubule binding"/>
    <property type="evidence" value="ECO:0007669"/>
    <property type="project" value="InterPro"/>
</dbReference>
<accession>A0A8S4NSD7</accession>
<evidence type="ECO:0000256" key="8">
    <source>
        <dbReference type="ARBA" id="ARBA00023175"/>
    </source>
</evidence>
<evidence type="ECO:0000256" key="2">
    <source>
        <dbReference type="ARBA" id="ARBA00022448"/>
    </source>
</evidence>
<keyword evidence="3 11" id="KW-0547">Nucleotide-binding</keyword>
<name>A0A8S4NSD7_OWEFU</name>
<dbReference type="GO" id="GO:0031966">
    <property type="term" value="C:mitochondrial membrane"/>
    <property type="evidence" value="ECO:0007669"/>
    <property type="project" value="UniProtKB-SubCell"/>
</dbReference>
<proteinExistence type="inferred from homology"/>
<evidence type="ECO:0000256" key="3">
    <source>
        <dbReference type="ARBA" id="ARBA00022741"/>
    </source>
</evidence>